<gene>
    <name evidence="1" type="ORF">HPE63_16715</name>
</gene>
<evidence type="ECO:0000313" key="1">
    <source>
        <dbReference type="EMBL" id="MBD0852326.1"/>
    </source>
</evidence>
<protein>
    <submittedName>
        <fullName evidence="1">Carboxypeptidase-like regulatory domain-containing protein</fullName>
    </submittedName>
</protein>
<dbReference type="RefSeq" id="WP_188315452.1">
    <property type="nucleotide sequence ID" value="NZ_JABTCG010000007.1"/>
</dbReference>
<evidence type="ECO:0000313" key="2">
    <source>
        <dbReference type="Proteomes" id="UP000598350"/>
    </source>
</evidence>
<sequence length="288" mass="32803">MICTIDSRKTGKTAYLADSDRAVRVVFWRFFLVSFLFTLTNHAQQTKDLEGQVFSIDGDVAGTHVMNISSQRATITDVNGFFSIPIRFNDTLVFSAVQYKRKVVPVQLAIYESGFLNVYMEAGEIKLEEVTVMPYNLSGRLAKDVVGLSIDPLVTANTLGLPNADVRFPTQAERSLYAARTWDAHFYIIAAGTNLDPLINYFSGRTKRLNQRIAREEAYEQIQKVRGFYVDSLFVQGLRIPKERITDFINFCEVDTEFKSLLEAKDKLGLWEFMLKKGARYREGNNLE</sequence>
<accession>A0ABR7VFB4</accession>
<dbReference type="EMBL" id="JABTCG010000007">
    <property type="protein sequence ID" value="MBD0852326.1"/>
    <property type="molecule type" value="Genomic_DNA"/>
</dbReference>
<dbReference type="SUPFAM" id="SSF49464">
    <property type="entry name" value="Carboxypeptidase regulatory domain-like"/>
    <property type="match status" value="1"/>
</dbReference>
<dbReference type="InterPro" id="IPR008969">
    <property type="entry name" value="CarboxyPept-like_regulatory"/>
</dbReference>
<dbReference type="Pfam" id="PF13715">
    <property type="entry name" value="CarbopepD_reg_2"/>
    <property type="match status" value="1"/>
</dbReference>
<reference evidence="1 2" key="1">
    <citation type="submission" date="2020-05" db="EMBL/GenBank/DDBJ databases">
        <title>The draft genome sequence of Maribacter arenosus CAU 1321.</title>
        <authorList>
            <person name="Mu L."/>
        </authorList>
    </citation>
    <scope>NUCLEOTIDE SEQUENCE [LARGE SCALE GENOMIC DNA]</scope>
    <source>
        <strain evidence="1 2">CAU 1321</strain>
    </source>
</reference>
<keyword evidence="2" id="KW-1185">Reference proteome</keyword>
<proteinExistence type="predicted"/>
<dbReference type="Proteomes" id="UP000598350">
    <property type="component" value="Unassembled WGS sequence"/>
</dbReference>
<organism evidence="1 2">
    <name type="scientific">Maribacter arenosus</name>
    <dbReference type="NCBI Taxonomy" id="1854708"/>
    <lineage>
        <taxon>Bacteria</taxon>
        <taxon>Pseudomonadati</taxon>
        <taxon>Bacteroidota</taxon>
        <taxon>Flavobacteriia</taxon>
        <taxon>Flavobacteriales</taxon>
        <taxon>Flavobacteriaceae</taxon>
        <taxon>Maribacter</taxon>
    </lineage>
</organism>
<comment type="caution">
    <text evidence="1">The sequence shown here is derived from an EMBL/GenBank/DDBJ whole genome shotgun (WGS) entry which is preliminary data.</text>
</comment>
<name>A0ABR7VFB4_9FLAO</name>